<dbReference type="KEGG" id="bwh:A9C19_12625"/>
<sequence>MFIFISILFIFLIWTICNSLFMPKLAPYTRMKKNPLVSILIPLRNEENNVPHLVSSLKNLTYSNIEIILLDDQSTDSTKTIIEGMIKNDSRFTLVEGSTLPSGWTGKVHACYQLSRYAKGDYFLFLDADIRLHQDTIQVALSTLKRMEGKLLTGFPKFPVTLFLEKLLVPMQHFIIYFHLPLLLANYTKFSAASAAHGSFMLFEKNAYKNIGGHSAIKDSLLDDVHLARMMKKKGEKVVLANITQFVSCYMYSSNRDVWEGFKKNIFVGIGRSVFMASFLIIFYLIFYVSPVVFILYGLFEIIYYQHLNLHHFLPYIIIVIQKWFIDFQSKQKPTLSFFIPASAIAFISLLIVSMGSSLRNKGYHWKGRTYQ</sequence>
<accession>A0A1L3MT70</accession>
<dbReference type="Gene3D" id="3.90.550.10">
    <property type="entry name" value="Spore Coat Polysaccharide Biosynthesis Protein SpsA, Chain A"/>
    <property type="match status" value="1"/>
</dbReference>
<dbReference type="CDD" id="cd00761">
    <property type="entry name" value="Glyco_tranf_GTA_type"/>
    <property type="match status" value="1"/>
</dbReference>
<dbReference type="STRING" id="1547283.A9C19_12625"/>
<dbReference type="EMBL" id="CP016020">
    <property type="protein sequence ID" value="APH05527.1"/>
    <property type="molecule type" value="Genomic_DNA"/>
</dbReference>
<name>A0A1L3MT70_9BACI</name>
<evidence type="ECO:0000259" key="2">
    <source>
        <dbReference type="Pfam" id="PF00535"/>
    </source>
</evidence>
<dbReference type="SUPFAM" id="SSF53448">
    <property type="entry name" value="Nucleotide-diphospho-sugar transferases"/>
    <property type="match status" value="1"/>
</dbReference>
<protein>
    <submittedName>
        <fullName evidence="3">Glycosyl transferase family 2</fullName>
    </submittedName>
</protein>
<dbReference type="GO" id="GO:0016740">
    <property type="term" value="F:transferase activity"/>
    <property type="evidence" value="ECO:0007669"/>
    <property type="project" value="UniProtKB-KW"/>
</dbReference>
<evidence type="ECO:0000256" key="1">
    <source>
        <dbReference type="SAM" id="Phobius"/>
    </source>
</evidence>
<gene>
    <name evidence="3" type="ORF">A9C19_12625</name>
</gene>
<dbReference type="AlphaFoldDB" id="A0A1L3MT70"/>
<dbReference type="Proteomes" id="UP000181936">
    <property type="component" value="Chromosome"/>
</dbReference>
<dbReference type="OrthoDB" id="9800276at2"/>
<dbReference type="Pfam" id="PF00535">
    <property type="entry name" value="Glycos_transf_2"/>
    <property type="match status" value="1"/>
</dbReference>
<evidence type="ECO:0000313" key="4">
    <source>
        <dbReference type="Proteomes" id="UP000181936"/>
    </source>
</evidence>
<feature type="transmembrane region" description="Helical" evidence="1">
    <location>
        <begin position="308"/>
        <end position="326"/>
    </location>
</feature>
<proteinExistence type="predicted"/>
<dbReference type="InterPro" id="IPR029044">
    <property type="entry name" value="Nucleotide-diphossugar_trans"/>
</dbReference>
<reference evidence="3 4" key="1">
    <citation type="journal article" date="2016" name="Sci. Rep.">
        <title>Complete genome sequence and transcriptomic analysis of a novel marine strain Bacillus weihaiensis reveals the mechanism of brown algae degradation.</title>
        <authorList>
            <person name="Zhu Y."/>
            <person name="Chen P."/>
            <person name="Bao Y."/>
            <person name="Men Y."/>
            <person name="Zeng Y."/>
            <person name="Yang J."/>
            <person name="Sun J."/>
            <person name="Sun Y."/>
        </authorList>
    </citation>
    <scope>NUCLEOTIDE SEQUENCE [LARGE SCALE GENOMIC DNA]</scope>
    <source>
        <strain evidence="3 4">Alg07</strain>
    </source>
</reference>
<evidence type="ECO:0000313" key="3">
    <source>
        <dbReference type="EMBL" id="APH05527.1"/>
    </source>
</evidence>
<feature type="transmembrane region" description="Helical" evidence="1">
    <location>
        <begin position="274"/>
        <end position="296"/>
    </location>
</feature>
<feature type="transmembrane region" description="Helical" evidence="1">
    <location>
        <begin position="338"/>
        <end position="359"/>
    </location>
</feature>
<keyword evidence="4" id="KW-1185">Reference proteome</keyword>
<organism evidence="3 4">
    <name type="scientific">Bacillus weihaiensis</name>
    <dbReference type="NCBI Taxonomy" id="1547283"/>
    <lineage>
        <taxon>Bacteria</taxon>
        <taxon>Bacillati</taxon>
        <taxon>Bacillota</taxon>
        <taxon>Bacilli</taxon>
        <taxon>Bacillales</taxon>
        <taxon>Bacillaceae</taxon>
        <taxon>Bacillus</taxon>
    </lineage>
</organism>
<keyword evidence="1" id="KW-1133">Transmembrane helix</keyword>
<keyword evidence="3" id="KW-0808">Transferase</keyword>
<dbReference type="PANTHER" id="PTHR43646">
    <property type="entry name" value="GLYCOSYLTRANSFERASE"/>
    <property type="match status" value="1"/>
</dbReference>
<keyword evidence="1" id="KW-0812">Transmembrane</keyword>
<dbReference type="PANTHER" id="PTHR43646:SF3">
    <property type="entry name" value="SLR1566 PROTEIN"/>
    <property type="match status" value="1"/>
</dbReference>
<keyword evidence="1" id="KW-0472">Membrane</keyword>
<feature type="domain" description="Glycosyltransferase 2-like" evidence="2">
    <location>
        <begin position="38"/>
        <end position="211"/>
    </location>
</feature>
<dbReference type="InterPro" id="IPR001173">
    <property type="entry name" value="Glyco_trans_2-like"/>
</dbReference>
<dbReference type="RefSeq" id="WP_072580317.1">
    <property type="nucleotide sequence ID" value="NZ_CP016020.1"/>
</dbReference>